<feature type="transmembrane region" description="Helical" evidence="1">
    <location>
        <begin position="6"/>
        <end position="27"/>
    </location>
</feature>
<accession>A0ABW3ZNU2</accession>
<dbReference type="EMBL" id="JBHTMU010000086">
    <property type="protein sequence ID" value="MFD1344826.1"/>
    <property type="molecule type" value="Genomic_DNA"/>
</dbReference>
<proteinExistence type="predicted"/>
<evidence type="ECO:0000313" key="2">
    <source>
        <dbReference type="EMBL" id="MFD1344826.1"/>
    </source>
</evidence>
<dbReference type="RefSeq" id="WP_386806392.1">
    <property type="nucleotide sequence ID" value="NZ_JBHTMU010000086.1"/>
</dbReference>
<organism evidence="2 3">
    <name type="scientific">Litorisediminicola beolgyonensis</name>
    <dbReference type="NCBI Taxonomy" id="1173614"/>
    <lineage>
        <taxon>Bacteria</taxon>
        <taxon>Pseudomonadati</taxon>
        <taxon>Pseudomonadota</taxon>
        <taxon>Alphaproteobacteria</taxon>
        <taxon>Rhodobacterales</taxon>
        <taxon>Paracoccaceae</taxon>
        <taxon>Litorisediminicola</taxon>
    </lineage>
</organism>
<protein>
    <submittedName>
        <fullName evidence="2">Antifreeze protein</fullName>
    </submittedName>
</protein>
<keyword evidence="1" id="KW-0472">Membrane</keyword>
<keyword evidence="3" id="KW-1185">Reference proteome</keyword>
<dbReference type="Proteomes" id="UP001597135">
    <property type="component" value="Unassembled WGS sequence"/>
</dbReference>
<gene>
    <name evidence="2" type="ORF">ACFQ4E_20525</name>
</gene>
<comment type="caution">
    <text evidence="2">The sequence shown here is derived from an EMBL/GenBank/DDBJ whole genome shotgun (WGS) entry which is preliminary data.</text>
</comment>
<name>A0ABW3ZNU2_9RHOB</name>
<evidence type="ECO:0000256" key="1">
    <source>
        <dbReference type="SAM" id="Phobius"/>
    </source>
</evidence>
<keyword evidence="1" id="KW-1133">Transmembrane helix</keyword>
<reference evidence="3" key="1">
    <citation type="journal article" date="2019" name="Int. J. Syst. Evol. Microbiol.">
        <title>The Global Catalogue of Microorganisms (GCM) 10K type strain sequencing project: providing services to taxonomists for standard genome sequencing and annotation.</title>
        <authorList>
            <consortium name="The Broad Institute Genomics Platform"/>
            <consortium name="The Broad Institute Genome Sequencing Center for Infectious Disease"/>
            <person name="Wu L."/>
            <person name="Ma J."/>
        </authorList>
    </citation>
    <scope>NUCLEOTIDE SEQUENCE [LARGE SCALE GENOMIC DNA]</scope>
    <source>
        <strain evidence="3">CCUG 62953</strain>
    </source>
</reference>
<keyword evidence="1" id="KW-0812">Transmembrane</keyword>
<sequence>MSFGIYAPWALGIGALRSWSAAALLAVEAQQVIGLRIAGLAGFWKLPAGESSRMVSEKLSAFPEAGQALGQAMLSGTAPMALYGTWSAPLMRRAQANRKRLGRGAAKQWGGSAPRHRR</sequence>
<evidence type="ECO:0000313" key="3">
    <source>
        <dbReference type="Proteomes" id="UP001597135"/>
    </source>
</evidence>